<keyword evidence="1" id="KW-0175">Coiled coil</keyword>
<dbReference type="AlphaFoldDB" id="A0A8E2A8Q8"/>
<evidence type="ECO:0000259" key="2">
    <source>
        <dbReference type="Pfam" id="PF19500"/>
    </source>
</evidence>
<proteinExistence type="predicted"/>
<dbReference type="Proteomes" id="UP000574332">
    <property type="component" value="Unassembled WGS sequence"/>
</dbReference>
<dbReference type="EMBL" id="JACCCY010000006">
    <property type="protein sequence ID" value="NYI50966.1"/>
    <property type="molecule type" value="Genomic_DNA"/>
</dbReference>
<comment type="caution">
    <text evidence="4">The sequence shown here is derived from an EMBL/GenBank/DDBJ whole genome shotgun (WGS) entry which is preliminary data.</text>
</comment>
<accession>A0A8E2A8Q8</accession>
<sequence length="617" mass="73071">MNNFKDIRTVEDILNLETGENISASALLGNMDSDDIVLLRRKLRTANREGKPILVCAECSTKLELRCNKLSRESRGKDFYFFKHYKDVNECSIKTNSRLPVGVLLARKYENVKESIPHIDLKNRLGYIIEQFHSPKQISIDDKFYFDKSGNGERRKPDVYAIIDDKEYAFEIQLNTTFLSVIEEREVFYERNDVSILWIFKHFPLEDGLQRLTQKDIYVPNRLNAFVLDDEMLDLSIKEKELHLRVYYKTFHVDGWEIYSQWDTDVATIKDLKYAENFKPFFYDSFADKEYAKQELKQKEEEYRLEQRRIQRIQRQEEERLAEQERIKQLKVSRCKRLINFIQSDIDCLEEKQSELLIDKKQLENKVDELQIKNEEISQIQNDIIEVVEKMYNYLKKYNNKAWRYDSNPLYRHCDISSIKDKYEDQIRGFENAKNEIQTKLRTEIIPKKTFINEFLTCDIGGIIYSIITPDKKYEWLVEKFPGEIKVIGTKDLGTIFADSCIKDIPNVSFFRWSIGIKNNQNTFLMDMSSRKADTISKETELNKQLDKISHDENNCIAELKNDTIKLLNDEQSKNTALMKECKDKANTTMNALLDSSARTEILINRLNICQQYMYNF</sequence>
<evidence type="ECO:0000313" key="5">
    <source>
        <dbReference type="Proteomes" id="UP000574332"/>
    </source>
</evidence>
<protein>
    <submittedName>
        <fullName evidence="4">Chaperonin cofactor prefoldin</fullName>
    </submittedName>
</protein>
<evidence type="ECO:0000313" key="4">
    <source>
        <dbReference type="EMBL" id="NYI50966.1"/>
    </source>
</evidence>
<keyword evidence="5" id="KW-1185">Reference proteome</keyword>
<name>A0A8E2A8Q8_9PORP</name>
<dbReference type="Pfam" id="PF19500">
    <property type="entry name" value="DUF6035"/>
    <property type="match status" value="1"/>
</dbReference>
<organism evidence="4 5">
    <name type="scientific">Macellibacteroides fermentans</name>
    <dbReference type="NCBI Taxonomy" id="879969"/>
    <lineage>
        <taxon>Bacteria</taxon>
        <taxon>Pseudomonadati</taxon>
        <taxon>Bacteroidota</taxon>
        <taxon>Bacteroidia</taxon>
        <taxon>Bacteroidales</taxon>
        <taxon>Porphyromonadaceae</taxon>
        <taxon>Macellibacteroides</taxon>
    </lineage>
</organism>
<gene>
    <name evidence="4" type="ORF">F5613_003134</name>
</gene>
<dbReference type="Pfam" id="PF25169">
    <property type="entry name" value="DUF7830"/>
    <property type="match status" value="1"/>
</dbReference>
<feature type="domain" description="DUF7830" evidence="3">
    <location>
        <begin position="19"/>
        <end position="97"/>
    </location>
</feature>
<dbReference type="InterPro" id="IPR046099">
    <property type="entry name" value="DUF6035"/>
</dbReference>
<dbReference type="RefSeq" id="WP_179400370.1">
    <property type="nucleotide sequence ID" value="NZ_JACCCY010000006.1"/>
</dbReference>
<dbReference type="InterPro" id="IPR057152">
    <property type="entry name" value="DUF7830"/>
</dbReference>
<feature type="coiled-coil region" evidence="1">
    <location>
        <begin position="289"/>
        <end position="383"/>
    </location>
</feature>
<evidence type="ECO:0000256" key="1">
    <source>
        <dbReference type="SAM" id="Coils"/>
    </source>
</evidence>
<feature type="domain" description="DUF6035" evidence="2">
    <location>
        <begin position="111"/>
        <end position="284"/>
    </location>
</feature>
<evidence type="ECO:0000259" key="3">
    <source>
        <dbReference type="Pfam" id="PF25169"/>
    </source>
</evidence>
<reference evidence="4 5" key="1">
    <citation type="submission" date="2020-07" db="EMBL/GenBank/DDBJ databases">
        <title>Genomic Encyclopedia of Type Strains, Phase IV (KMG-IV): sequencing the most valuable type-strain genomes for metagenomic binning, comparative biology and taxonomic classification.</title>
        <authorList>
            <person name="Goeker M."/>
        </authorList>
    </citation>
    <scope>NUCLEOTIDE SEQUENCE [LARGE SCALE GENOMIC DNA]</scope>
    <source>
        <strain evidence="4 5">DSM 23697</strain>
    </source>
</reference>